<dbReference type="SUPFAM" id="SSF53067">
    <property type="entry name" value="Actin-like ATPase domain"/>
    <property type="match status" value="1"/>
</dbReference>
<dbReference type="InterPro" id="IPR002731">
    <property type="entry name" value="ATPase_BadF"/>
</dbReference>
<dbReference type="RefSeq" id="WP_281795814.1">
    <property type="nucleotide sequence ID" value="NZ_BSDR01000001.1"/>
</dbReference>
<dbReference type="PANTHER" id="PTHR32329">
    <property type="entry name" value="BIFUNCTIONAL PROTEIN [INCLUDES 2-HYDROXYACYL-COA DEHYDRATASE (N-TER) AND ITS ACTIVATOR DOMAIN (C_TERM)-RELATED"/>
    <property type="match status" value="1"/>
</dbReference>
<evidence type="ECO:0000313" key="7">
    <source>
        <dbReference type="Proteomes" id="UP001144372"/>
    </source>
</evidence>
<gene>
    <name evidence="6" type="ORF">DAMNIGENAA_32120</name>
</gene>
<keyword evidence="3" id="KW-0408">Iron</keyword>
<keyword evidence="2" id="KW-0479">Metal-binding</keyword>
<evidence type="ECO:0000259" key="5">
    <source>
        <dbReference type="Pfam" id="PF01869"/>
    </source>
</evidence>
<dbReference type="InterPro" id="IPR008275">
    <property type="entry name" value="CoA_E_activase_dom"/>
</dbReference>
<name>A0A9W6FVQ2_9BACT</name>
<comment type="cofactor">
    <cofactor evidence="1">
        <name>[4Fe-4S] cluster</name>
        <dbReference type="ChEBI" id="CHEBI:49883"/>
    </cofactor>
</comment>
<protein>
    <submittedName>
        <fullName evidence="6">Activase</fullName>
    </submittedName>
</protein>
<accession>A0A9W6FVQ2</accession>
<sequence length="256" mass="27635">MRGSETVAGIDIGSRSIELVVLLDQKIVHQAKVPTTFDPLGQCKKLMENAKPSRMVATGYGRKLFADSSGEVQVETITEIQAYALGARHLFPEAQTILDIGGQDTKVILLTPAGRVAKFEMNDRCAAGTGKFLEFMATALQIPLESFGEFALASDRRIQINSMCTVFAESEATSLMARGEGPENIAMGLHLAIVQRTMAMLRRIGMESPLLFAGGVAHNPCIRMLLEELLGEPLIVPENPDMVGALGAALYGTRSR</sequence>
<dbReference type="InterPro" id="IPR051805">
    <property type="entry name" value="Dehydratase_Activator_Redct"/>
</dbReference>
<dbReference type="NCBIfam" id="TIGR00241">
    <property type="entry name" value="CoA_E_activ"/>
    <property type="match status" value="1"/>
</dbReference>
<keyword evidence="4" id="KW-0411">Iron-sulfur</keyword>
<keyword evidence="7" id="KW-1185">Reference proteome</keyword>
<dbReference type="PANTHER" id="PTHR32329:SF8">
    <property type="entry name" value="ACTIVATOR OF (R)-2-HYDROXYGLUTARYL-COA DEHYDRATASE"/>
    <property type="match status" value="1"/>
</dbReference>
<dbReference type="EMBL" id="BSDR01000001">
    <property type="protein sequence ID" value="GLI35779.1"/>
    <property type="molecule type" value="Genomic_DNA"/>
</dbReference>
<dbReference type="InterPro" id="IPR043129">
    <property type="entry name" value="ATPase_NBD"/>
</dbReference>
<dbReference type="Pfam" id="PF01869">
    <property type="entry name" value="BcrAD_BadFG"/>
    <property type="match status" value="1"/>
</dbReference>
<dbReference type="GO" id="GO:0051536">
    <property type="term" value="F:iron-sulfur cluster binding"/>
    <property type="evidence" value="ECO:0007669"/>
    <property type="project" value="UniProtKB-KW"/>
</dbReference>
<reference evidence="6" key="1">
    <citation type="submission" date="2022-12" db="EMBL/GenBank/DDBJ databases">
        <title>Reference genome sequencing for broad-spectrum identification of bacterial and archaeal isolates by mass spectrometry.</title>
        <authorList>
            <person name="Sekiguchi Y."/>
            <person name="Tourlousse D.M."/>
        </authorList>
    </citation>
    <scope>NUCLEOTIDE SEQUENCE</scope>
    <source>
        <strain evidence="6">ASRB1</strain>
    </source>
</reference>
<organism evidence="6 7">
    <name type="scientific">Desulforhabdus amnigena</name>
    <dbReference type="NCBI Taxonomy" id="40218"/>
    <lineage>
        <taxon>Bacteria</taxon>
        <taxon>Pseudomonadati</taxon>
        <taxon>Thermodesulfobacteriota</taxon>
        <taxon>Syntrophobacteria</taxon>
        <taxon>Syntrophobacterales</taxon>
        <taxon>Syntrophobacteraceae</taxon>
        <taxon>Desulforhabdus</taxon>
    </lineage>
</organism>
<dbReference type="Gene3D" id="3.30.420.40">
    <property type="match status" value="2"/>
</dbReference>
<evidence type="ECO:0000256" key="4">
    <source>
        <dbReference type="ARBA" id="ARBA00023014"/>
    </source>
</evidence>
<dbReference type="AlphaFoldDB" id="A0A9W6FVQ2"/>
<dbReference type="GO" id="GO:0046872">
    <property type="term" value="F:metal ion binding"/>
    <property type="evidence" value="ECO:0007669"/>
    <property type="project" value="UniProtKB-KW"/>
</dbReference>
<comment type="caution">
    <text evidence="6">The sequence shown here is derived from an EMBL/GenBank/DDBJ whole genome shotgun (WGS) entry which is preliminary data.</text>
</comment>
<evidence type="ECO:0000313" key="6">
    <source>
        <dbReference type="EMBL" id="GLI35779.1"/>
    </source>
</evidence>
<evidence type="ECO:0000256" key="3">
    <source>
        <dbReference type="ARBA" id="ARBA00023004"/>
    </source>
</evidence>
<evidence type="ECO:0000256" key="2">
    <source>
        <dbReference type="ARBA" id="ARBA00022723"/>
    </source>
</evidence>
<feature type="domain" description="ATPase BadF/BadG/BcrA/BcrD type" evidence="5">
    <location>
        <begin position="9"/>
        <end position="252"/>
    </location>
</feature>
<dbReference type="Proteomes" id="UP001144372">
    <property type="component" value="Unassembled WGS sequence"/>
</dbReference>
<proteinExistence type="predicted"/>
<evidence type="ECO:0000256" key="1">
    <source>
        <dbReference type="ARBA" id="ARBA00001966"/>
    </source>
</evidence>
<dbReference type="CDD" id="cd24036">
    <property type="entry name" value="ASKHA_NBD_BcrAD_BadFG_HgdC_HadI"/>
    <property type="match status" value="1"/>
</dbReference>